<keyword evidence="4" id="KW-1003">Cell membrane</keyword>
<dbReference type="PANTHER" id="PTHR42718:SF9">
    <property type="entry name" value="MAJOR FACILITATOR SUPERFAMILY MULTIDRUG TRANSPORTER MFSC"/>
    <property type="match status" value="1"/>
</dbReference>
<protein>
    <submittedName>
        <fullName evidence="10">EmrB/QacA family drug resistance transporter</fullName>
    </submittedName>
</protein>
<feature type="transmembrane region" description="Helical" evidence="8">
    <location>
        <begin position="207"/>
        <end position="226"/>
    </location>
</feature>
<dbReference type="SUPFAM" id="SSF103473">
    <property type="entry name" value="MFS general substrate transporter"/>
    <property type="match status" value="1"/>
</dbReference>
<feature type="transmembrane region" description="Helical" evidence="8">
    <location>
        <begin position="369"/>
        <end position="391"/>
    </location>
</feature>
<comment type="similarity">
    <text evidence="2">Belongs to the major facilitator superfamily. EmrB family.</text>
</comment>
<keyword evidence="5 8" id="KW-0812">Transmembrane</keyword>
<dbReference type="InterPro" id="IPR036259">
    <property type="entry name" value="MFS_trans_sf"/>
</dbReference>
<feature type="domain" description="Major facilitator superfamily (MFS) profile" evidence="9">
    <location>
        <begin position="22"/>
        <end position="506"/>
    </location>
</feature>
<feature type="transmembrane region" description="Helical" evidence="8">
    <location>
        <begin position="113"/>
        <end position="135"/>
    </location>
</feature>
<dbReference type="InterPro" id="IPR020846">
    <property type="entry name" value="MFS_dom"/>
</dbReference>
<evidence type="ECO:0000256" key="1">
    <source>
        <dbReference type="ARBA" id="ARBA00004651"/>
    </source>
</evidence>
<proteinExistence type="inferred from homology"/>
<gene>
    <name evidence="10" type="ORF">RSO01_22700</name>
</gene>
<accession>A0A512N7Z7</accession>
<evidence type="ECO:0000256" key="6">
    <source>
        <dbReference type="ARBA" id="ARBA00022989"/>
    </source>
</evidence>
<keyword evidence="11" id="KW-1185">Reference proteome</keyword>
<comment type="caution">
    <text evidence="10">The sequence shown here is derived from an EMBL/GenBank/DDBJ whole genome shotgun (WGS) entry which is preliminary data.</text>
</comment>
<evidence type="ECO:0000256" key="5">
    <source>
        <dbReference type="ARBA" id="ARBA00022692"/>
    </source>
</evidence>
<feature type="transmembrane region" description="Helical" evidence="8">
    <location>
        <begin position="147"/>
        <end position="168"/>
    </location>
</feature>
<feature type="transmembrane region" description="Helical" evidence="8">
    <location>
        <begin position="20"/>
        <end position="40"/>
    </location>
</feature>
<evidence type="ECO:0000256" key="4">
    <source>
        <dbReference type="ARBA" id="ARBA00022475"/>
    </source>
</evidence>
<feature type="transmembrane region" description="Helical" evidence="8">
    <location>
        <begin position="88"/>
        <end position="107"/>
    </location>
</feature>
<feature type="transmembrane region" description="Helical" evidence="8">
    <location>
        <begin position="312"/>
        <end position="333"/>
    </location>
</feature>
<keyword evidence="6 8" id="KW-1133">Transmembrane helix</keyword>
<dbReference type="InterPro" id="IPR011701">
    <property type="entry name" value="MFS"/>
</dbReference>
<dbReference type="RefSeq" id="WP_147149201.1">
    <property type="nucleotide sequence ID" value="NZ_BKAJ01000033.1"/>
</dbReference>
<dbReference type="PANTHER" id="PTHR42718">
    <property type="entry name" value="MAJOR FACILITATOR SUPERFAMILY MULTIDRUG TRANSPORTER MFSC"/>
    <property type="match status" value="1"/>
</dbReference>
<feature type="transmembrane region" description="Helical" evidence="8">
    <location>
        <begin position="241"/>
        <end position="266"/>
    </location>
</feature>
<feature type="transmembrane region" description="Helical" evidence="8">
    <location>
        <begin position="60"/>
        <end position="81"/>
    </location>
</feature>
<evidence type="ECO:0000256" key="7">
    <source>
        <dbReference type="ARBA" id="ARBA00023136"/>
    </source>
</evidence>
<comment type="subcellular location">
    <subcellularLocation>
        <location evidence="1">Cell membrane</location>
        <topology evidence="1">Multi-pass membrane protein</topology>
    </subcellularLocation>
</comment>
<dbReference type="InterPro" id="IPR004638">
    <property type="entry name" value="EmrB-like"/>
</dbReference>
<dbReference type="Gene3D" id="1.20.1250.20">
    <property type="entry name" value="MFS general substrate transporter like domains"/>
    <property type="match status" value="2"/>
</dbReference>
<organism evidence="10 11">
    <name type="scientific">Reyranella soli</name>
    <dbReference type="NCBI Taxonomy" id="1230389"/>
    <lineage>
        <taxon>Bacteria</taxon>
        <taxon>Pseudomonadati</taxon>
        <taxon>Pseudomonadota</taxon>
        <taxon>Alphaproteobacteria</taxon>
        <taxon>Hyphomicrobiales</taxon>
        <taxon>Reyranellaceae</taxon>
        <taxon>Reyranella</taxon>
    </lineage>
</organism>
<evidence type="ECO:0000313" key="11">
    <source>
        <dbReference type="Proteomes" id="UP000321058"/>
    </source>
</evidence>
<keyword evidence="3" id="KW-0813">Transport</keyword>
<evidence type="ECO:0000256" key="8">
    <source>
        <dbReference type="SAM" id="Phobius"/>
    </source>
</evidence>
<evidence type="ECO:0000313" key="10">
    <source>
        <dbReference type="EMBL" id="GEP55104.1"/>
    </source>
</evidence>
<feature type="transmembrane region" description="Helical" evidence="8">
    <location>
        <begin position="278"/>
        <end position="300"/>
    </location>
</feature>
<dbReference type="EMBL" id="BKAJ01000033">
    <property type="protein sequence ID" value="GEP55104.1"/>
    <property type="molecule type" value="Genomic_DNA"/>
</dbReference>
<dbReference type="GO" id="GO:0005886">
    <property type="term" value="C:plasma membrane"/>
    <property type="evidence" value="ECO:0007669"/>
    <property type="project" value="UniProtKB-SubCell"/>
</dbReference>
<feature type="transmembrane region" description="Helical" evidence="8">
    <location>
        <begin position="174"/>
        <end position="195"/>
    </location>
</feature>
<dbReference type="Proteomes" id="UP000321058">
    <property type="component" value="Unassembled WGS sequence"/>
</dbReference>
<sequence>MTTVVAEDKGGLFTISGRQWLILLMVQLANMLFGMTITIANLVLPQMRGNLSATQEEISWVITLNLVATAVATPMTGWLASRLGWRNLMFFTVLGFTITSLLCGFAGSLETLILARVGQGAFGAPIMPLGQAILLATFPKHLQPTAIVMWGIGAVFGPVLGPIVGSMASEAYDWRAAFFIIVPPGICALTCIWFALRDYTAKSPVKFDWTGFIALSVAITCAQLIFDRGHRLDWFESTEMVLYAFTGTLALWIFVVHCLTVAEPFVNPRLLLDRNFTIGILLALIMGMLNFTSIVLFPTLLHDLRGYPDNAIAMLIAARGMGNWAAFLVVVQLTRIAPRSAIVCGMGIQAVAGFWMAHWNINLTDSDVFWGNFLLGFGQSVAFTPMTVMAFSTLPPRQVTEGSSVFTLMRNFGSSLFISVAVLVVSRSTASNYSRMTEYITPYNKTLTEPGLPPQWSLDGAASLQTLSNEILRQAAMIGYLNAFYLMAFAALAAMPLAAFMRGNKREP</sequence>
<evidence type="ECO:0000256" key="3">
    <source>
        <dbReference type="ARBA" id="ARBA00022448"/>
    </source>
</evidence>
<feature type="transmembrane region" description="Helical" evidence="8">
    <location>
        <begin position="412"/>
        <end position="430"/>
    </location>
</feature>
<reference evidence="10 11" key="1">
    <citation type="submission" date="2019-07" db="EMBL/GenBank/DDBJ databases">
        <title>Whole genome shotgun sequence of Reyranella soli NBRC 108950.</title>
        <authorList>
            <person name="Hosoyama A."/>
            <person name="Uohara A."/>
            <person name="Ohji S."/>
            <person name="Ichikawa N."/>
        </authorList>
    </citation>
    <scope>NUCLEOTIDE SEQUENCE [LARGE SCALE GENOMIC DNA]</scope>
    <source>
        <strain evidence="10 11">NBRC 108950</strain>
    </source>
</reference>
<dbReference type="PROSITE" id="PS50850">
    <property type="entry name" value="MFS"/>
    <property type="match status" value="1"/>
</dbReference>
<dbReference type="Pfam" id="PF07690">
    <property type="entry name" value="MFS_1"/>
    <property type="match status" value="1"/>
</dbReference>
<dbReference type="OrthoDB" id="9771737at2"/>
<dbReference type="GO" id="GO:0022857">
    <property type="term" value="F:transmembrane transporter activity"/>
    <property type="evidence" value="ECO:0007669"/>
    <property type="project" value="InterPro"/>
</dbReference>
<dbReference type="AlphaFoldDB" id="A0A512N7Z7"/>
<feature type="transmembrane region" description="Helical" evidence="8">
    <location>
        <begin position="477"/>
        <end position="500"/>
    </location>
</feature>
<evidence type="ECO:0000259" key="9">
    <source>
        <dbReference type="PROSITE" id="PS50850"/>
    </source>
</evidence>
<name>A0A512N7Z7_9HYPH</name>
<keyword evidence="7 8" id="KW-0472">Membrane</keyword>
<dbReference type="NCBIfam" id="TIGR00711">
    <property type="entry name" value="efflux_EmrB"/>
    <property type="match status" value="1"/>
</dbReference>
<evidence type="ECO:0000256" key="2">
    <source>
        <dbReference type="ARBA" id="ARBA00008537"/>
    </source>
</evidence>